<dbReference type="Gene3D" id="1.25.40.10">
    <property type="entry name" value="Tetratricopeptide repeat domain"/>
    <property type="match status" value="1"/>
</dbReference>
<dbReference type="EMBL" id="CP012154">
    <property type="protein sequence ID" value="AKS42553.1"/>
    <property type="molecule type" value="Genomic_DNA"/>
</dbReference>
<evidence type="ECO:0000256" key="1">
    <source>
        <dbReference type="ARBA" id="ARBA00004370"/>
    </source>
</evidence>
<feature type="domain" description="Beta-lactamase-related" evidence="5">
    <location>
        <begin position="52"/>
        <end position="274"/>
    </location>
</feature>
<dbReference type="AlphaFoldDB" id="A0A0K0XXZ3"/>
<evidence type="ECO:0000256" key="3">
    <source>
        <dbReference type="PROSITE-ProRule" id="PRU00339"/>
    </source>
</evidence>
<dbReference type="InterPro" id="IPR012338">
    <property type="entry name" value="Beta-lactam/transpept-like"/>
</dbReference>
<dbReference type="Pfam" id="PF00144">
    <property type="entry name" value="Beta-lactamase"/>
    <property type="match status" value="1"/>
</dbReference>
<dbReference type="SUPFAM" id="SSF48452">
    <property type="entry name" value="TPR-like"/>
    <property type="match status" value="1"/>
</dbReference>
<feature type="chain" id="PRO_5005454464" evidence="4">
    <location>
        <begin position="21"/>
        <end position="482"/>
    </location>
</feature>
<dbReference type="Gene3D" id="3.40.710.10">
    <property type="entry name" value="DD-peptidase/beta-lactamase superfamily"/>
    <property type="match status" value="1"/>
</dbReference>
<protein>
    <submittedName>
        <fullName evidence="6">Beta-lactamase class C family protein</fullName>
    </submittedName>
</protein>
<proteinExistence type="predicted"/>
<dbReference type="InterPro" id="IPR011990">
    <property type="entry name" value="TPR-like_helical_dom_sf"/>
</dbReference>
<sequence>MMKTAILTLALIAIPGPALADAPGPVDPVRDSQAIVAEADAIVRSYHELGWFSGSVLLAKEGQPIYTVSVGLADREAEVPNGLETRYNLGSIMKNFTAVLVLQQVERGAIGMDDSLHSFDLGFAADVATKVTVRHLLHHESGFPDAFPSAYRENPLAFRTIDEKLALLRDGPLLFEPGTDRRYSNYGYLVLGAILEKVTGESFSDLLRTNIFDPLQLQDSVYPYRASAPNQSLRYTFNYDKEQILVGVTEHHSPDGGIESTVADVLTFYRALFYGDELLSHANPVVAEYFPIDGRYWSSFGGGAGVSSAVELDLADDYQVIVLANTDGLVAEEISGRIYSYIQTGTYEPILLPPVVYAWEQYVEMGSDAFTSGFPTSYESAGYDRFIGRTLNELGMSLVNDEKWLDAFNIFGTLVELFPDAPQAYDSLAYAHLRSGDAAQARNTFSMALRLQPTFSSDYSSDNYGCSDNLQAVAAPSTGGVN</sequence>
<name>A0A0K0XXZ3_9GAMM</name>
<dbReference type="GO" id="GO:0016020">
    <property type="term" value="C:membrane"/>
    <property type="evidence" value="ECO:0007669"/>
    <property type="project" value="UniProtKB-SubCell"/>
</dbReference>
<dbReference type="Proteomes" id="UP000066624">
    <property type="component" value="Chromosome"/>
</dbReference>
<dbReference type="InterPro" id="IPR001466">
    <property type="entry name" value="Beta-lactam-related"/>
</dbReference>
<feature type="repeat" description="TPR" evidence="3">
    <location>
        <begin position="422"/>
        <end position="455"/>
    </location>
</feature>
<reference evidence="7" key="1">
    <citation type="submission" date="2015-07" db="EMBL/GenBank/DDBJ databases">
        <authorList>
            <person name="Kim K.M."/>
        </authorList>
    </citation>
    <scope>NUCLEOTIDE SEQUENCE [LARGE SCALE GENOMIC DNA]</scope>
    <source>
        <strain evidence="7">KCTC 42284</strain>
    </source>
</reference>
<evidence type="ECO:0000256" key="2">
    <source>
        <dbReference type="ARBA" id="ARBA00023136"/>
    </source>
</evidence>
<dbReference type="SUPFAM" id="SSF56601">
    <property type="entry name" value="beta-lactamase/transpeptidase-like"/>
    <property type="match status" value="1"/>
</dbReference>
<keyword evidence="2" id="KW-0472">Membrane</keyword>
<gene>
    <name evidence="6" type="ORF">WM2015_2190</name>
</gene>
<accession>A0A0K0XXZ3</accession>
<evidence type="ECO:0000313" key="6">
    <source>
        <dbReference type="EMBL" id="AKS42553.1"/>
    </source>
</evidence>
<dbReference type="KEGG" id="wma:WM2015_2190"/>
<organism evidence="6 7">
    <name type="scientific">Wenzhouxiangella marina</name>
    <dbReference type="NCBI Taxonomy" id="1579979"/>
    <lineage>
        <taxon>Bacteria</taxon>
        <taxon>Pseudomonadati</taxon>
        <taxon>Pseudomonadota</taxon>
        <taxon>Gammaproteobacteria</taxon>
        <taxon>Chromatiales</taxon>
        <taxon>Wenzhouxiangellaceae</taxon>
        <taxon>Wenzhouxiangella</taxon>
    </lineage>
</organism>
<comment type="subcellular location">
    <subcellularLocation>
        <location evidence="1">Membrane</location>
    </subcellularLocation>
</comment>
<feature type="signal peptide" evidence="4">
    <location>
        <begin position="1"/>
        <end position="20"/>
    </location>
</feature>
<keyword evidence="7" id="KW-1185">Reference proteome</keyword>
<dbReference type="STRING" id="1579979.WM2015_2190"/>
<dbReference type="InterPro" id="IPR019734">
    <property type="entry name" value="TPR_rpt"/>
</dbReference>
<dbReference type="InterPro" id="IPR050491">
    <property type="entry name" value="AmpC-like"/>
</dbReference>
<dbReference type="PATRIC" id="fig|1579979.3.peg.2239"/>
<keyword evidence="3" id="KW-0802">TPR repeat</keyword>
<dbReference type="PANTHER" id="PTHR46825">
    <property type="entry name" value="D-ALANYL-D-ALANINE-CARBOXYPEPTIDASE/ENDOPEPTIDASE AMPH"/>
    <property type="match status" value="1"/>
</dbReference>
<dbReference type="PROSITE" id="PS50005">
    <property type="entry name" value="TPR"/>
    <property type="match status" value="1"/>
</dbReference>
<dbReference type="PANTHER" id="PTHR46825:SF11">
    <property type="entry name" value="PENICILLIN-BINDING PROTEIN 4"/>
    <property type="match status" value="1"/>
</dbReference>
<evidence type="ECO:0000313" key="7">
    <source>
        <dbReference type="Proteomes" id="UP000066624"/>
    </source>
</evidence>
<evidence type="ECO:0000256" key="4">
    <source>
        <dbReference type="SAM" id="SignalP"/>
    </source>
</evidence>
<keyword evidence="4" id="KW-0732">Signal</keyword>
<evidence type="ECO:0000259" key="5">
    <source>
        <dbReference type="Pfam" id="PF00144"/>
    </source>
</evidence>